<name>A0ABU1WWT9_SPHXE</name>
<dbReference type="EMBL" id="JAVDWV010000002">
    <property type="protein sequence ID" value="MDR7153771.1"/>
    <property type="molecule type" value="Genomic_DNA"/>
</dbReference>
<dbReference type="NCBIfam" id="TIGR00014">
    <property type="entry name" value="arsC"/>
    <property type="match status" value="1"/>
</dbReference>
<dbReference type="Pfam" id="PF03960">
    <property type="entry name" value="ArsC"/>
    <property type="match status" value="1"/>
</dbReference>
<dbReference type="CDD" id="cd03034">
    <property type="entry name" value="ArsC_ArsC"/>
    <property type="match status" value="1"/>
</dbReference>
<accession>A0ABU1WWT9</accession>
<dbReference type="Proteomes" id="UP001267638">
    <property type="component" value="Unassembled WGS sequence"/>
</dbReference>
<dbReference type="InterPro" id="IPR036249">
    <property type="entry name" value="Thioredoxin-like_sf"/>
</dbReference>
<dbReference type="InterPro" id="IPR006659">
    <property type="entry name" value="Arsenate_reductase"/>
</dbReference>
<dbReference type="EC" id="1.20.4.1" evidence="4"/>
<dbReference type="PROSITE" id="PS51353">
    <property type="entry name" value="ARSC"/>
    <property type="match status" value="1"/>
</dbReference>
<evidence type="ECO:0000313" key="6">
    <source>
        <dbReference type="Proteomes" id="UP001267638"/>
    </source>
</evidence>
<evidence type="ECO:0000256" key="2">
    <source>
        <dbReference type="ARBA" id="ARBA00023002"/>
    </source>
</evidence>
<keyword evidence="6" id="KW-1185">Reference proteome</keyword>
<evidence type="ECO:0000313" key="5">
    <source>
        <dbReference type="EMBL" id="MDR7153771.1"/>
    </source>
</evidence>
<organism evidence="5 6">
    <name type="scientific">Sphingobium xenophagum</name>
    <dbReference type="NCBI Taxonomy" id="121428"/>
    <lineage>
        <taxon>Bacteria</taxon>
        <taxon>Pseudomonadati</taxon>
        <taxon>Pseudomonadota</taxon>
        <taxon>Alphaproteobacteria</taxon>
        <taxon>Sphingomonadales</taxon>
        <taxon>Sphingomonadaceae</taxon>
        <taxon>Sphingobium</taxon>
    </lineage>
</organism>
<comment type="similarity">
    <text evidence="1 3 4">Belongs to the ArsC family.</text>
</comment>
<evidence type="ECO:0000256" key="1">
    <source>
        <dbReference type="ARBA" id="ARBA00007198"/>
    </source>
</evidence>
<protein>
    <recommendedName>
        <fullName evidence="4">Arsenate reductase</fullName>
        <ecNumber evidence="4">1.20.4.1</ecNumber>
    </recommendedName>
</protein>
<sequence length="114" mass="12416">MKASIWHNPRCSKSREALAILQATPGVEVEIVDYLKTPPSRAELEALFAKAGVTPAQALRKGEAVVKEIGLNTDRDSDILRAMASHPILIERPIVITEKGAVIARPPEKARDVL</sequence>
<dbReference type="PANTHER" id="PTHR30041:SF4">
    <property type="entry name" value="ARSENATE REDUCTASE"/>
    <property type="match status" value="1"/>
</dbReference>
<proteinExistence type="inferred from homology"/>
<dbReference type="PANTHER" id="PTHR30041">
    <property type="entry name" value="ARSENATE REDUCTASE"/>
    <property type="match status" value="1"/>
</dbReference>
<dbReference type="Gene3D" id="3.40.30.10">
    <property type="entry name" value="Glutaredoxin"/>
    <property type="match status" value="1"/>
</dbReference>
<dbReference type="GO" id="GO:0008794">
    <property type="term" value="F:arsenate reductase (glutaredoxin) activity"/>
    <property type="evidence" value="ECO:0007669"/>
    <property type="project" value="UniProtKB-EC"/>
</dbReference>
<dbReference type="SUPFAM" id="SSF52833">
    <property type="entry name" value="Thioredoxin-like"/>
    <property type="match status" value="1"/>
</dbReference>
<keyword evidence="2 4" id="KW-0560">Oxidoreductase</keyword>
<dbReference type="InterPro" id="IPR006660">
    <property type="entry name" value="Arsenate_reductase-like"/>
</dbReference>
<dbReference type="RefSeq" id="WP_310221889.1">
    <property type="nucleotide sequence ID" value="NZ_JAVDWV010000002.1"/>
</dbReference>
<comment type="caution">
    <text evidence="5">The sequence shown here is derived from an EMBL/GenBank/DDBJ whole genome shotgun (WGS) entry which is preliminary data.</text>
</comment>
<comment type="catalytic activity">
    <reaction evidence="4">
        <text>[glutaredoxin]-dithiol + arsenate + glutathione + H(+) = glutathionyl-S-S-[glutaredoxin] + arsenite + H2O</text>
        <dbReference type="Rhea" id="RHEA:22016"/>
        <dbReference type="Rhea" id="RHEA-COMP:10729"/>
        <dbReference type="Rhea" id="RHEA-COMP:17668"/>
        <dbReference type="ChEBI" id="CHEBI:15377"/>
        <dbReference type="ChEBI" id="CHEBI:15378"/>
        <dbReference type="ChEBI" id="CHEBI:29242"/>
        <dbReference type="ChEBI" id="CHEBI:29950"/>
        <dbReference type="ChEBI" id="CHEBI:48597"/>
        <dbReference type="ChEBI" id="CHEBI:57925"/>
        <dbReference type="ChEBI" id="CHEBI:146199"/>
        <dbReference type="EC" id="1.20.4.1"/>
    </reaction>
</comment>
<evidence type="ECO:0000256" key="4">
    <source>
        <dbReference type="RuleBase" id="RU362029"/>
    </source>
</evidence>
<gene>
    <name evidence="5" type="ORF">J2W40_000568</name>
</gene>
<evidence type="ECO:0000256" key="3">
    <source>
        <dbReference type="PROSITE-ProRule" id="PRU01282"/>
    </source>
</evidence>
<reference evidence="5 6" key="1">
    <citation type="submission" date="2023-07" db="EMBL/GenBank/DDBJ databases">
        <title>Sorghum-associated microbial communities from plants grown in Nebraska, USA.</title>
        <authorList>
            <person name="Schachtman D."/>
        </authorList>
    </citation>
    <scope>NUCLEOTIDE SEQUENCE [LARGE SCALE GENOMIC DNA]</scope>
    <source>
        <strain evidence="5 6">4256</strain>
    </source>
</reference>